<keyword evidence="1 4" id="KW-0808">Transferase</keyword>
<evidence type="ECO:0000259" key="3">
    <source>
        <dbReference type="PROSITE" id="PS50206"/>
    </source>
</evidence>
<keyword evidence="5" id="KW-1185">Reference proteome</keyword>
<dbReference type="PROSITE" id="PS51257">
    <property type="entry name" value="PROKAR_LIPOPROTEIN"/>
    <property type="match status" value="1"/>
</dbReference>
<gene>
    <name evidence="4" type="ORF">UF10_03235</name>
</gene>
<comment type="caution">
    <text evidence="4">The sequence shown here is derived from an EMBL/GenBank/DDBJ whole genome shotgun (WGS) entry which is preliminary data.</text>
</comment>
<protein>
    <submittedName>
        <fullName evidence="4">Thiosulfate sulfurtransferase</fullName>
    </submittedName>
</protein>
<dbReference type="PROSITE" id="PS50206">
    <property type="entry name" value="RHODANESE_3"/>
    <property type="match status" value="3"/>
</dbReference>
<dbReference type="GO" id="GO:0004792">
    <property type="term" value="F:thiosulfate-cyanide sulfurtransferase activity"/>
    <property type="evidence" value="ECO:0007669"/>
    <property type="project" value="TreeGrafter"/>
</dbReference>
<evidence type="ECO:0000313" key="5">
    <source>
        <dbReference type="Proteomes" id="UP000241434"/>
    </source>
</evidence>
<name>A0A2P7Q110_9FIRM</name>
<proteinExistence type="predicted"/>
<dbReference type="AlphaFoldDB" id="A0A2P7Q110"/>
<dbReference type="InterPro" id="IPR045078">
    <property type="entry name" value="TST/MPST-like"/>
</dbReference>
<dbReference type="RefSeq" id="WP_106776395.1">
    <property type="nucleotide sequence ID" value="NZ_JYGE01000003.1"/>
</dbReference>
<feature type="domain" description="Rhodanese" evidence="3">
    <location>
        <begin position="55"/>
        <end position="156"/>
    </location>
</feature>
<organism evidence="4 5">
    <name type="scientific">Peptostreptococcus russellii</name>
    <dbReference type="NCBI Taxonomy" id="215200"/>
    <lineage>
        <taxon>Bacteria</taxon>
        <taxon>Bacillati</taxon>
        <taxon>Bacillota</taxon>
        <taxon>Clostridia</taxon>
        <taxon>Peptostreptococcales</taxon>
        <taxon>Peptostreptococcaceae</taxon>
        <taxon>Peptostreptococcus</taxon>
    </lineage>
</organism>
<dbReference type="CDD" id="cd01449">
    <property type="entry name" value="TST_Repeat_2"/>
    <property type="match status" value="1"/>
</dbReference>
<evidence type="ECO:0000256" key="2">
    <source>
        <dbReference type="ARBA" id="ARBA00022737"/>
    </source>
</evidence>
<dbReference type="Proteomes" id="UP000241434">
    <property type="component" value="Unassembled WGS sequence"/>
</dbReference>
<dbReference type="InterPro" id="IPR036873">
    <property type="entry name" value="Rhodanese-like_dom_sf"/>
</dbReference>
<dbReference type="CDD" id="cd01448">
    <property type="entry name" value="TST_Repeat_1"/>
    <property type="match status" value="1"/>
</dbReference>
<reference evidence="4" key="1">
    <citation type="thesis" date="2015" institute="Rutgers" country="The State University of New Jersey, 14 College Farm Rd., New Brunswick, NJ, USA">
        <title>Ammonia toxicity in bacteria and its implications for treatment of and resource recovery from highly nitrogenous organic wastes.</title>
        <authorList>
            <person name="Luther A.K."/>
        </authorList>
    </citation>
    <scope>NUCLEOTIDE SEQUENCE</scope>
    <source>
        <strain evidence="4">RT-10B</strain>
    </source>
</reference>
<dbReference type="PANTHER" id="PTHR11364:SF27">
    <property type="entry name" value="SULFURTRANSFERASE"/>
    <property type="match status" value="1"/>
</dbReference>
<dbReference type="OrthoDB" id="9770030at2"/>
<feature type="domain" description="Rhodanese" evidence="3">
    <location>
        <begin position="187"/>
        <end position="296"/>
    </location>
</feature>
<dbReference type="SMART" id="SM00450">
    <property type="entry name" value="RHOD"/>
    <property type="match status" value="3"/>
</dbReference>
<dbReference type="InterPro" id="IPR001763">
    <property type="entry name" value="Rhodanese-like_dom"/>
</dbReference>
<evidence type="ECO:0000256" key="1">
    <source>
        <dbReference type="ARBA" id="ARBA00022679"/>
    </source>
</evidence>
<accession>A0A2P7Q110</accession>
<dbReference type="PANTHER" id="PTHR11364">
    <property type="entry name" value="THIOSULFATE SULFERTANSFERASE"/>
    <property type="match status" value="1"/>
</dbReference>
<dbReference type="Pfam" id="PF00581">
    <property type="entry name" value="Rhodanese"/>
    <property type="match status" value="3"/>
</dbReference>
<feature type="domain" description="Rhodanese" evidence="3">
    <location>
        <begin position="329"/>
        <end position="450"/>
    </location>
</feature>
<dbReference type="EMBL" id="JYGE01000003">
    <property type="protein sequence ID" value="PSJ31658.1"/>
    <property type="molecule type" value="Genomic_DNA"/>
</dbReference>
<dbReference type="Gene3D" id="3.40.250.10">
    <property type="entry name" value="Rhodanese-like domain"/>
    <property type="match status" value="3"/>
</dbReference>
<dbReference type="SUPFAM" id="SSF52821">
    <property type="entry name" value="Rhodanese/Cell cycle control phosphatase"/>
    <property type="match status" value="3"/>
</dbReference>
<evidence type="ECO:0000313" key="4">
    <source>
        <dbReference type="EMBL" id="PSJ31658.1"/>
    </source>
</evidence>
<sequence length="467" mass="52896">MLSKKSILKTVSCAMILGLSLTGCNSKVSSKSRDKKEDTVQFSSISTEDAEKYALDDDYIFVDTRNDSYYNGFKQDGLARGGHIEGALQYSADWIGRVNDNKLAKFVEDKGIDKKKKIIVYDTDSENTKKVAKMLKDLAYDVSIYNKLNEFSENEENNMISFPRYEQLVNAQWLKDLTDGKEVESLENKDYMIFEVSWGPVSQAKDYKNSHIKGAYHFNTDWIENGPDWNISKAEVVKKNLEKAGISKDKTIVLYSSDSSAAARVMFALKWAGVEDVRILNGGLKAWQEAKYPTESKINKPKKIDNFGVVASNSQINISTAMEVIEKMGSEKLKLISIRSWEEYIGKTSGYDYISKAGEPKGAIWGFAGSDASSMQDYYDPDGTFRNPLEMAELWEKQGIQKDDKAAFYCGTGWRAAVPWEMTQMMGWDNFVLYDGGWNMWQMDEELPVQLGAPNNMKKPDSKNDFK</sequence>
<keyword evidence="2" id="KW-0677">Repeat</keyword>